<dbReference type="Proteomes" id="UP000029492">
    <property type="component" value="Chromosome"/>
</dbReference>
<dbReference type="STRING" id="693986.MOC_5061"/>
<dbReference type="KEGG" id="mor:MOC_5061"/>
<organism evidence="1 2">
    <name type="scientific">Methylobacterium oryzae CBMB20</name>
    <dbReference type="NCBI Taxonomy" id="693986"/>
    <lineage>
        <taxon>Bacteria</taxon>
        <taxon>Pseudomonadati</taxon>
        <taxon>Pseudomonadota</taxon>
        <taxon>Alphaproteobacteria</taxon>
        <taxon>Hyphomicrobiales</taxon>
        <taxon>Methylobacteriaceae</taxon>
        <taxon>Methylobacterium</taxon>
    </lineage>
</organism>
<protein>
    <submittedName>
        <fullName evidence="1">Protein of unassigned function</fullName>
    </submittedName>
</protein>
<keyword evidence="2" id="KW-1185">Reference proteome</keyword>
<name>A0A089NXZ5_9HYPH</name>
<dbReference type="EMBL" id="CP003811">
    <property type="protein sequence ID" value="AIQ92816.1"/>
    <property type="molecule type" value="Genomic_DNA"/>
</dbReference>
<evidence type="ECO:0000313" key="1">
    <source>
        <dbReference type="EMBL" id="AIQ92816.1"/>
    </source>
</evidence>
<accession>A0A089NXZ5</accession>
<dbReference type="AlphaFoldDB" id="A0A089NXZ5"/>
<sequence length="97" mass="10994">MRNSLRSRGLPIICDRTFSAAAMWIRSLCRDGTTETCRGTPRFALRRIDVFLGRNATRNSAAATPRMKLSTGTILDIRLAARMWRGSICPSSYNHRY</sequence>
<gene>
    <name evidence="1" type="ORF">MOC_5061</name>
</gene>
<evidence type="ECO:0000313" key="2">
    <source>
        <dbReference type="Proteomes" id="UP000029492"/>
    </source>
</evidence>
<reference evidence="1 2" key="1">
    <citation type="journal article" date="2014" name="PLoS ONE">
        <title>Genome Information of Methylobacterium oryzae, a Plant-Probiotic Methylotroph in the Phyllosphere.</title>
        <authorList>
            <person name="Kwak M.J."/>
            <person name="Jeong H."/>
            <person name="Madhaiyan M."/>
            <person name="Lee Y."/>
            <person name="Sa T.M."/>
            <person name="Oh T.K."/>
            <person name="Kim J.F."/>
        </authorList>
    </citation>
    <scope>NUCLEOTIDE SEQUENCE [LARGE SCALE GENOMIC DNA]</scope>
    <source>
        <strain evidence="1 2">CBMB20</strain>
    </source>
</reference>
<proteinExistence type="predicted"/>
<dbReference type="HOGENOM" id="CLU_2343495_0_0_5"/>